<dbReference type="GO" id="GO:0004358">
    <property type="term" value="F:L-glutamate N-acetyltransferase activity, acting on acetyl-L-ornithine as donor"/>
    <property type="evidence" value="ECO:0007669"/>
    <property type="project" value="UniProtKB-EC"/>
</dbReference>
<protein>
    <submittedName>
        <fullName evidence="5">Glutamate N-acetyltransferase / N-acetylglutamate synthase</fullName>
        <ecNumber evidence="5">2.3.1.1</ecNumber>
        <ecNumber evidence="5">2.3.1.35</ecNumber>
    </submittedName>
</protein>
<dbReference type="InterPro" id="IPR002813">
    <property type="entry name" value="Arg_biosynth_ArgJ"/>
</dbReference>
<dbReference type="PANTHER" id="PTHR23100:SF0">
    <property type="entry name" value="ARGININE BIOSYNTHESIS BIFUNCTIONAL PROTEIN ARGJ, MITOCHONDRIAL"/>
    <property type="match status" value="1"/>
</dbReference>
<dbReference type="InterPro" id="IPR016117">
    <property type="entry name" value="ArgJ-like_dom_sf"/>
</dbReference>
<dbReference type="CDD" id="cd02152">
    <property type="entry name" value="OAT"/>
    <property type="match status" value="1"/>
</dbReference>
<dbReference type="NCBIfam" id="NF003802">
    <property type="entry name" value="PRK05388.1"/>
    <property type="match status" value="1"/>
</dbReference>
<dbReference type="EC" id="2.3.1.35" evidence="5"/>
<dbReference type="NCBIfam" id="TIGR00120">
    <property type="entry name" value="ArgJ"/>
    <property type="match status" value="1"/>
</dbReference>
<organism evidence="5">
    <name type="scientific">hydrothermal vent metagenome</name>
    <dbReference type="NCBI Taxonomy" id="652676"/>
    <lineage>
        <taxon>unclassified sequences</taxon>
        <taxon>metagenomes</taxon>
        <taxon>ecological metagenomes</taxon>
    </lineage>
</organism>
<comment type="similarity">
    <text evidence="1">Belongs to the ArgJ family.</text>
</comment>
<dbReference type="EC" id="2.3.1.1" evidence="5"/>
<sequence length="392" mass="42230">MYKLIELQTGVCSAQGFFADGISAGLKSNNTEDMAFIYSQIECEIASVFTTNKMTAAPIRHFRAKGEFKTNFILINAKNANAMTGKVGVEDIDTILTTLPKVVINPVMSSTGVIGVRLPQEKIIKGAKLFDLTKKEPNTAAKAIMTTDSFSKQKAFKVELEDGSTFSIGAMAKGAGMINPAMATMLCFITTDADVSKVEMQEILDEVTITTFNAVSVDGDTSTNDTVILLSNKVSGVYNRDGFKEALTKIMLFLAREMVRDGEGATKLVTYKVTGATSDADAEVVAKALSNSLLVKTALYGEDPNWGRIASTVGASGVEANEETLSISFNSLCVYDTGKLLFDETMEIEASKIMKLDAFSISCDLGLGEGEFTSFGCDLGYEYVKINADYRT</sequence>
<reference evidence="5" key="1">
    <citation type="submission" date="2016-10" db="EMBL/GenBank/DDBJ databases">
        <authorList>
            <person name="de Groot N.N."/>
        </authorList>
    </citation>
    <scope>NUCLEOTIDE SEQUENCE</scope>
</reference>
<evidence type="ECO:0000256" key="2">
    <source>
        <dbReference type="ARBA" id="ARBA00022679"/>
    </source>
</evidence>
<dbReference type="SUPFAM" id="SSF56266">
    <property type="entry name" value="DmpA/ArgJ-like"/>
    <property type="match status" value="1"/>
</dbReference>
<name>A0A1W1CST3_9ZZZZ</name>
<keyword evidence="2 5" id="KW-0808">Transferase</keyword>
<dbReference type="PANTHER" id="PTHR23100">
    <property type="entry name" value="ARGININE BIOSYNTHESIS BIFUNCTIONAL PROTEIN ARGJ"/>
    <property type="match status" value="1"/>
</dbReference>
<dbReference type="AlphaFoldDB" id="A0A1W1CST3"/>
<proteinExistence type="inferred from homology"/>
<keyword evidence="3" id="KW-0068">Autocatalytic cleavage</keyword>
<dbReference type="HAMAP" id="MF_01106">
    <property type="entry name" value="ArgJ"/>
    <property type="match status" value="1"/>
</dbReference>
<dbReference type="Pfam" id="PF01960">
    <property type="entry name" value="ArgJ"/>
    <property type="match status" value="1"/>
</dbReference>
<dbReference type="Gene3D" id="3.60.70.12">
    <property type="entry name" value="L-amino peptidase D-ALA esterase/amidase"/>
    <property type="match status" value="1"/>
</dbReference>
<dbReference type="GO" id="GO:0004042">
    <property type="term" value="F:L-glutamate N-acetyltransferase activity"/>
    <property type="evidence" value="ECO:0007669"/>
    <property type="project" value="TreeGrafter"/>
</dbReference>
<gene>
    <name evidence="5" type="ORF">MNB_SM-4-758</name>
</gene>
<keyword evidence="4 5" id="KW-0012">Acyltransferase</keyword>
<accession>A0A1W1CST3</accession>
<dbReference type="GO" id="GO:0006526">
    <property type="term" value="P:L-arginine biosynthetic process"/>
    <property type="evidence" value="ECO:0007669"/>
    <property type="project" value="InterPro"/>
</dbReference>
<evidence type="ECO:0000256" key="3">
    <source>
        <dbReference type="ARBA" id="ARBA00022813"/>
    </source>
</evidence>
<dbReference type="EMBL" id="FPHF01000112">
    <property type="protein sequence ID" value="SFV68928.1"/>
    <property type="molecule type" value="Genomic_DNA"/>
</dbReference>
<evidence type="ECO:0000313" key="5">
    <source>
        <dbReference type="EMBL" id="SFV68928.1"/>
    </source>
</evidence>
<dbReference type="InterPro" id="IPR042195">
    <property type="entry name" value="ArgJ_beta_C"/>
</dbReference>
<dbReference type="GO" id="GO:0006592">
    <property type="term" value="P:ornithine biosynthetic process"/>
    <property type="evidence" value="ECO:0007669"/>
    <property type="project" value="TreeGrafter"/>
</dbReference>
<evidence type="ECO:0000256" key="4">
    <source>
        <dbReference type="ARBA" id="ARBA00023315"/>
    </source>
</evidence>
<dbReference type="Gene3D" id="3.10.20.340">
    <property type="entry name" value="ArgJ beta chain, C-terminal domain"/>
    <property type="match status" value="1"/>
</dbReference>
<evidence type="ECO:0000256" key="1">
    <source>
        <dbReference type="ARBA" id="ARBA00006774"/>
    </source>
</evidence>